<evidence type="ECO:0000313" key="3">
    <source>
        <dbReference type="EMBL" id="WIV18191.1"/>
    </source>
</evidence>
<feature type="compositionally biased region" description="Polar residues" evidence="1">
    <location>
        <begin position="29"/>
        <end position="40"/>
    </location>
</feature>
<name>A0ABY8X3Z8_9BACL</name>
<accession>A0ABY8X3Z8</accession>
<dbReference type="EMBL" id="CP127162">
    <property type="protein sequence ID" value="WIV18191.1"/>
    <property type="molecule type" value="Genomic_DNA"/>
</dbReference>
<protein>
    <submittedName>
        <fullName evidence="3">WGxxGxxG family protein</fullName>
    </submittedName>
</protein>
<feature type="compositionally biased region" description="Low complexity" evidence="1">
    <location>
        <begin position="59"/>
        <end position="74"/>
    </location>
</feature>
<gene>
    <name evidence="3" type="ORF">QPK24_17535</name>
</gene>
<feature type="chain" id="PRO_5045898245" evidence="2">
    <location>
        <begin position="25"/>
        <end position="128"/>
    </location>
</feature>
<keyword evidence="2" id="KW-0732">Signal</keyword>
<evidence type="ECO:0000256" key="2">
    <source>
        <dbReference type="SAM" id="SignalP"/>
    </source>
</evidence>
<dbReference type="NCBIfam" id="NF041742">
    <property type="entry name" value="WGxxGxxG_fam"/>
    <property type="match status" value="1"/>
</dbReference>
<keyword evidence="4" id="KW-1185">Reference proteome</keyword>
<feature type="signal peptide" evidence="2">
    <location>
        <begin position="1"/>
        <end position="24"/>
    </location>
</feature>
<dbReference type="RefSeq" id="WP_285743340.1">
    <property type="nucleotide sequence ID" value="NZ_CP127162.1"/>
</dbReference>
<dbReference type="Proteomes" id="UP001236415">
    <property type="component" value="Chromosome"/>
</dbReference>
<evidence type="ECO:0000256" key="1">
    <source>
        <dbReference type="SAM" id="MobiDB-lite"/>
    </source>
</evidence>
<proteinExistence type="predicted"/>
<reference evidence="3 4" key="1">
    <citation type="submission" date="2023-06" db="EMBL/GenBank/DDBJ databases">
        <title>Paenibacillus polygonum sp. nov., an endophytic bacterium, isolated from Polygonum lapathifolium L. in Nanji Wetland National Nature Reserve, South of Poyang Lake, Jiangxi Province, China.</title>
        <authorList>
            <person name="Yu Z."/>
        </authorList>
    </citation>
    <scope>NUCLEOTIDE SEQUENCE [LARGE SCALE GENOMIC DNA]</scope>
    <source>
        <strain evidence="3 4">C31</strain>
    </source>
</reference>
<organism evidence="3 4">
    <name type="scientific">Paenibacillus polygoni</name>
    <dbReference type="NCBI Taxonomy" id="3050112"/>
    <lineage>
        <taxon>Bacteria</taxon>
        <taxon>Bacillati</taxon>
        <taxon>Bacillota</taxon>
        <taxon>Bacilli</taxon>
        <taxon>Bacillales</taxon>
        <taxon>Paenibacillaceae</taxon>
        <taxon>Paenibacillus</taxon>
    </lineage>
</organism>
<feature type="region of interest" description="Disordered" evidence="1">
    <location>
        <begin position="28"/>
        <end position="74"/>
    </location>
</feature>
<evidence type="ECO:0000313" key="4">
    <source>
        <dbReference type="Proteomes" id="UP001236415"/>
    </source>
</evidence>
<sequence>MKKKMATMLAAASISMAIAVPAMAESSHMKTNSTTNQVNETKGHYDSRGYNDSLQGGYSNMSRSRSMNDNTNGYNGYGTGTGTYGTNSVNANSTDGSSGNWGWLGLLGLIGLAGMRRDKQEGKPQHAK</sequence>
<dbReference type="NCBIfam" id="NF038039">
    <property type="entry name" value="WGxxGxxG-CTERM"/>
    <property type="match status" value="1"/>
</dbReference>